<dbReference type="Gene3D" id="3.50.30.30">
    <property type="match status" value="1"/>
</dbReference>
<feature type="signal peptide" evidence="8">
    <location>
        <begin position="1"/>
        <end position="26"/>
    </location>
</feature>
<dbReference type="InterPro" id="IPR015500">
    <property type="entry name" value="Peptidase_S8_subtilisin-rel"/>
</dbReference>
<dbReference type="FunFam" id="3.30.70.80:FF:000002">
    <property type="entry name" value="Subtilisin-like protease SBT5.3"/>
    <property type="match status" value="1"/>
</dbReference>
<accession>A0ABD3IBV6</accession>
<feature type="active site" description="Charge relay system" evidence="6 7">
    <location>
        <position position="224"/>
    </location>
</feature>
<keyword evidence="13" id="KW-1185">Reference proteome</keyword>
<dbReference type="InterPro" id="IPR045051">
    <property type="entry name" value="SBT"/>
</dbReference>
<evidence type="ECO:0000259" key="9">
    <source>
        <dbReference type="Pfam" id="PF00082"/>
    </source>
</evidence>
<evidence type="ECO:0000256" key="6">
    <source>
        <dbReference type="PIRSR" id="PIRSR615500-1"/>
    </source>
</evidence>
<reference evidence="12 13" key="1">
    <citation type="submission" date="2024-09" db="EMBL/GenBank/DDBJ databases">
        <title>Chromosome-scale assembly of Riccia sorocarpa.</title>
        <authorList>
            <person name="Paukszto L."/>
        </authorList>
    </citation>
    <scope>NUCLEOTIDE SEQUENCE [LARGE SCALE GENOMIC DNA]</scope>
    <source>
        <strain evidence="12">LP-2024</strain>
        <tissue evidence="12">Aerial parts of the thallus</tissue>
    </source>
</reference>
<organism evidence="12 13">
    <name type="scientific">Riccia sorocarpa</name>
    <dbReference type="NCBI Taxonomy" id="122646"/>
    <lineage>
        <taxon>Eukaryota</taxon>
        <taxon>Viridiplantae</taxon>
        <taxon>Streptophyta</taxon>
        <taxon>Embryophyta</taxon>
        <taxon>Marchantiophyta</taxon>
        <taxon>Marchantiopsida</taxon>
        <taxon>Marchantiidae</taxon>
        <taxon>Marchantiales</taxon>
        <taxon>Ricciaceae</taxon>
        <taxon>Riccia</taxon>
    </lineage>
</organism>
<keyword evidence="5 7" id="KW-0720">Serine protease</keyword>
<dbReference type="PROSITE" id="PS00138">
    <property type="entry name" value="SUBTILASE_SER"/>
    <property type="match status" value="1"/>
</dbReference>
<dbReference type="CDD" id="cd04852">
    <property type="entry name" value="Peptidases_S8_3"/>
    <property type="match status" value="1"/>
</dbReference>
<sequence>MANFGEVLLSLMFATCLICRVSLSSAVDHEDDKPKLHVVYMGKNHHPTVEETHDAHRLTLLNVFESEDRVSESIVYHYKHAFSGFSAMLTKAQADILRQLPGVVSVFENRKLKGLTTRSISFLGLNPSHGLWPKSNFGEDVIIGVLDTGIWPESEMFNDKDLGPVPARWKGSCVAGERWDPAVNCNKKIIGARWYNKAFLAALAASNETTGPEFVESARDMSGHGTHVSSTAAGAMVEGASLFGLAEGTASGAAPRARIAMYKVLWSDGEELVAYDADILAAFDQAILDGVDILSVSIGVGYPGMPDFEFSLPIGSYHAVDHGILVSISAGNDGPGDFTVTNLAPWQLVVAASTTDRELVADIELGDGTIIQGRGLKNFNFTEKSSPIKDAATIPANSAVSNESRFCDEGSLDPNQVQGAIIICTSKFDANKTRLEEVLYQLGAAGLIIVGPPRFYSLDSPYPYEFFAETYISQIPGIGLSDRSKLDAYLNLCKTSMPTGIIRRTKAVVARRKNPVIADFSSRGPNSLAPSILKPDITAPGVDILAAWPETDTASVLELTSEGPVLRTSKFNIISGTSMAAPHISGIAALVKAEHPHWSPAAIRSALMTTAIPLKLGSVLDYGAGEVNVLRAADPGLVYDISPSDYTQFLCSLDYNATQIEIITGSNGTSCDQYISSSLNYPAITFSTLYSETSTERTVTNVGPANSTYHVNIVQPGNVAIINVNPTTLIFTEKAQKLSFTVSVQILIGPEENGNLQHSQGFITWKDEGNHYEVSSPVSLYNLFF</sequence>
<feature type="chain" id="PRO_5044893554" evidence="8">
    <location>
        <begin position="27"/>
        <end position="785"/>
    </location>
</feature>
<dbReference type="InterPro" id="IPR037045">
    <property type="entry name" value="S8pro/Inhibitor_I9_sf"/>
</dbReference>
<feature type="active site" description="Charge relay system" evidence="6 7">
    <location>
        <position position="147"/>
    </location>
</feature>
<keyword evidence="4 7" id="KW-0378">Hydrolase</keyword>
<dbReference type="Pfam" id="PF05922">
    <property type="entry name" value="Inhibitor_I9"/>
    <property type="match status" value="1"/>
</dbReference>
<comment type="similarity">
    <text evidence="1 7">Belongs to the peptidase S8 family.</text>
</comment>
<dbReference type="SUPFAM" id="SSF52743">
    <property type="entry name" value="Subtilisin-like"/>
    <property type="match status" value="1"/>
</dbReference>
<protein>
    <submittedName>
        <fullName evidence="12">Uncharacterized protein</fullName>
    </submittedName>
</protein>
<dbReference type="Gene3D" id="3.40.50.200">
    <property type="entry name" value="Peptidase S8/S53 domain"/>
    <property type="match status" value="1"/>
</dbReference>
<evidence type="ECO:0000256" key="3">
    <source>
        <dbReference type="ARBA" id="ARBA00022729"/>
    </source>
</evidence>
<dbReference type="Pfam" id="PF00082">
    <property type="entry name" value="Peptidase_S8"/>
    <property type="match status" value="1"/>
</dbReference>
<dbReference type="InterPro" id="IPR034197">
    <property type="entry name" value="Peptidases_S8_3"/>
</dbReference>
<feature type="domain" description="Inhibitor I9" evidence="10">
    <location>
        <begin position="37"/>
        <end position="113"/>
    </location>
</feature>
<dbReference type="InterPro" id="IPR041469">
    <property type="entry name" value="Subtilisin-like_FN3"/>
</dbReference>
<dbReference type="EMBL" id="JBJQOH010000001">
    <property type="protein sequence ID" value="KAL3699925.1"/>
    <property type="molecule type" value="Genomic_DNA"/>
</dbReference>
<evidence type="ECO:0000313" key="13">
    <source>
        <dbReference type="Proteomes" id="UP001633002"/>
    </source>
</evidence>
<dbReference type="PRINTS" id="PR00723">
    <property type="entry name" value="SUBTILISIN"/>
</dbReference>
<gene>
    <name evidence="12" type="ORF">R1sor_017947</name>
</gene>
<dbReference type="InterPro" id="IPR036852">
    <property type="entry name" value="Peptidase_S8/S53_dom_sf"/>
</dbReference>
<dbReference type="InterPro" id="IPR000209">
    <property type="entry name" value="Peptidase_S8/S53_dom"/>
</dbReference>
<dbReference type="Pfam" id="PF17766">
    <property type="entry name" value="fn3_6"/>
    <property type="match status" value="1"/>
</dbReference>
<dbReference type="InterPro" id="IPR010259">
    <property type="entry name" value="S8pro/Inhibitor_I9"/>
</dbReference>
<feature type="active site" description="Charge relay system" evidence="6 7">
    <location>
        <position position="578"/>
    </location>
</feature>
<dbReference type="GO" id="GO:0004252">
    <property type="term" value="F:serine-type endopeptidase activity"/>
    <property type="evidence" value="ECO:0007669"/>
    <property type="project" value="UniProtKB-UniRule"/>
</dbReference>
<evidence type="ECO:0000256" key="4">
    <source>
        <dbReference type="ARBA" id="ARBA00022801"/>
    </source>
</evidence>
<dbReference type="PROSITE" id="PS51892">
    <property type="entry name" value="SUBTILASE"/>
    <property type="match status" value="1"/>
</dbReference>
<evidence type="ECO:0000256" key="2">
    <source>
        <dbReference type="ARBA" id="ARBA00022670"/>
    </source>
</evidence>
<dbReference type="Gene3D" id="3.30.70.80">
    <property type="entry name" value="Peptidase S8 propeptide/proteinase inhibitor I9"/>
    <property type="match status" value="1"/>
</dbReference>
<dbReference type="AlphaFoldDB" id="A0ABD3IBV6"/>
<dbReference type="InterPro" id="IPR022398">
    <property type="entry name" value="Peptidase_S8_His-AS"/>
</dbReference>
<name>A0ABD3IBV6_9MARC</name>
<proteinExistence type="inferred from homology"/>
<dbReference type="FunFam" id="3.40.50.200:FF:000006">
    <property type="entry name" value="Subtilisin-like protease SBT1.5"/>
    <property type="match status" value="1"/>
</dbReference>
<evidence type="ECO:0000259" key="11">
    <source>
        <dbReference type="Pfam" id="PF17766"/>
    </source>
</evidence>
<dbReference type="GO" id="GO:0006508">
    <property type="term" value="P:proteolysis"/>
    <property type="evidence" value="ECO:0007669"/>
    <property type="project" value="UniProtKB-KW"/>
</dbReference>
<keyword evidence="3 8" id="KW-0732">Signal</keyword>
<dbReference type="PROSITE" id="PS00137">
    <property type="entry name" value="SUBTILASE_HIS"/>
    <property type="match status" value="1"/>
</dbReference>
<evidence type="ECO:0000259" key="10">
    <source>
        <dbReference type="Pfam" id="PF05922"/>
    </source>
</evidence>
<evidence type="ECO:0000256" key="5">
    <source>
        <dbReference type="ARBA" id="ARBA00022825"/>
    </source>
</evidence>
<feature type="domain" description="Subtilisin-like protease fibronectin type-III" evidence="11">
    <location>
        <begin position="679"/>
        <end position="779"/>
    </location>
</feature>
<dbReference type="InterPro" id="IPR023828">
    <property type="entry name" value="Peptidase_S8_Ser-AS"/>
</dbReference>
<keyword evidence="2 7" id="KW-0645">Protease</keyword>
<dbReference type="Gene3D" id="2.60.40.2310">
    <property type="match status" value="1"/>
</dbReference>
<evidence type="ECO:0000256" key="1">
    <source>
        <dbReference type="ARBA" id="ARBA00011073"/>
    </source>
</evidence>
<evidence type="ECO:0000256" key="8">
    <source>
        <dbReference type="SAM" id="SignalP"/>
    </source>
</evidence>
<dbReference type="CDD" id="cd02120">
    <property type="entry name" value="PA_subtilisin_like"/>
    <property type="match status" value="1"/>
</dbReference>
<comment type="caution">
    <text evidence="12">The sequence shown here is derived from an EMBL/GenBank/DDBJ whole genome shotgun (WGS) entry which is preliminary data.</text>
</comment>
<evidence type="ECO:0000256" key="7">
    <source>
        <dbReference type="PROSITE-ProRule" id="PRU01240"/>
    </source>
</evidence>
<evidence type="ECO:0000313" key="12">
    <source>
        <dbReference type="EMBL" id="KAL3699925.1"/>
    </source>
</evidence>
<dbReference type="Proteomes" id="UP001633002">
    <property type="component" value="Unassembled WGS sequence"/>
</dbReference>
<dbReference type="PANTHER" id="PTHR10795">
    <property type="entry name" value="PROPROTEIN CONVERTASE SUBTILISIN/KEXIN"/>
    <property type="match status" value="1"/>
</dbReference>
<feature type="domain" description="Peptidase S8/S53" evidence="9">
    <location>
        <begin position="138"/>
        <end position="612"/>
    </location>
</feature>